<feature type="transmembrane region" description="Helical" evidence="7">
    <location>
        <begin position="396"/>
        <end position="417"/>
    </location>
</feature>
<dbReference type="EMBL" id="RZNJ01000001">
    <property type="protein sequence ID" value="RUT34761.1"/>
    <property type="molecule type" value="Genomic_DNA"/>
</dbReference>
<keyword evidence="7" id="KW-0813">Transport</keyword>
<keyword evidence="6 7" id="KW-0472">Membrane</keyword>
<keyword evidence="10" id="KW-1185">Reference proteome</keyword>
<comment type="similarity">
    <text evidence="7">Belongs to the TRAP transporter large permease family.</text>
</comment>
<feature type="transmembrane region" description="Helical" evidence="7">
    <location>
        <begin position="165"/>
        <end position="186"/>
    </location>
</feature>
<dbReference type="Pfam" id="PF06808">
    <property type="entry name" value="DctM"/>
    <property type="match status" value="1"/>
</dbReference>
<comment type="subunit">
    <text evidence="7">The complex comprises the extracytoplasmic solute receptor protein and the two transmembrane proteins.</text>
</comment>
<feature type="domain" description="TRAP C4-dicarboxylate transport system permease DctM subunit" evidence="8">
    <location>
        <begin position="7"/>
        <end position="419"/>
    </location>
</feature>
<name>A0A433XL30_9HYPH</name>
<feature type="transmembrane region" description="Helical" evidence="7">
    <location>
        <begin position="6"/>
        <end position="33"/>
    </location>
</feature>
<dbReference type="OrthoDB" id="7824289at2"/>
<reference evidence="9 10" key="1">
    <citation type="journal article" date="2016" name="Int. J. Syst. Evol. Microbiol.">
        <title>Arsenicitalea aurantiaca gen. nov., sp. nov., a new member of the family Hyphomicrobiaceae, isolated from high-arsenic sediment.</title>
        <authorList>
            <person name="Mu Y."/>
            <person name="Zhou L."/>
            <person name="Zeng X.C."/>
            <person name="Liu L."/>
            <person name="Pan Y."/>
            <person name="Chen X."/>
            <person name="Wang J."/>
            <person name="Li S."/>
            <person name="Li W.J."/>
            <person name="Wang Y."/>
        </authorList>
    </citation>
    <scope>NUCLEOTIDE SEQUENCE [LARGE SCALE GENOMIC DNA]</scope>
    <source>
        <strain evidence="9 10">42-50</strain>
    </source>
</reference>
<evidence type="ECO:0000313" key="10">
    <source>
        <dbReference type="Proteomes" id="UP000281547"/>
    </source>
</evidence>
<dbReference type="Proteomes" id="UP000281547">
    <property type="component" value="Unassembled WGS sequence"/>
</dbReference>
<dbReference type="GO" id="GO:0005886">
    <property type="term" value="C:plasma membrane"/>
    <property type="evidence" value="ECO:0007669"/>
    <property type="project" value="UniProtKB-SubCell"/>
</dbReference>
<sequence>MTLLGSLFFGLLVFGVPVAFVLGGAATLYIVLVGGVPLSTVPQRIFAGLDQFVLMSIPFFILAGFLMNEAQLTGRLVQFANYMVGRWRAGLAQVNVVTSLFFGGITGAATADVAAIGPIMIPAMVKQGYSRENATAVTVASSIVGPLLPPSIPMLVYGISSGASIGSLFLAGVTPGLVAGFAMLALNRYLFRHMAPTAVPLEGAGSSMARITGFFASLRIALVALAMPLIIVGGVVGGVFTPTESSVAAVLYAGIVGLAMRTMGLRVVARMIGLTAILSATIMLIVAGANLLGWVLAFERVPQAIAEMFLSLTDNRWVFLLMVMAILLVVGLFLETSGAIIILTPVLLPSALAYGFDPIHFGVVIVFGLVIGLITPPVGLCLFVGCSVGGVQLHRLARAVTPYMVLLIVVYAFFAFVPQASTWLPSLLNPIG</sequence>
<evidence type="ECO:0000256" key="4">
    <source>
        <dbReference type="ARBA" id="ARBA00022692"/>
    </source>
</evidence>
<feature type="transmembrane region" description="Helical" evidence="7">
    <location>
        <begin position="100"/>
        <end position="125"/>
    </location>
</feature>
<protein>
    <recommendedName>
        <fullName evidence="7">TRAP transporter large permease protein</fullName>
    </recommendedName>
</protein>
<evidence type="ECO:0000256" key="5">
    <source>
        <dbReference type="ARBA" id="ARBA00022989"/>
    </source>
</evidence>
<keyword evidence="4 7" id="KW-0812">Transmembrane</keyword>
<keyword evidence="2" id="KW-1003">Cell membrane</keyword>
<gene>
    <name evidence="9" type="ORF">EMQ25_02010</name>
</gene>
<dbReference type="NCBIfam" id="TIGR00786">
    <property type="entry name" value="dctM"/>
    <property type="match status" value="1"/>
</dbReference>
<keyword evidence="5 7" id="KW-1133">Transmembrane helix</keyword>
<feature type="transmembrane region" description="Helical" evidence="7">
    <location>
        <begin position="317"/>
        <end position="334"/>
    </location>
</feature>
<dbReference type="RefSeq" id="WP_127186880.1">
    <property type="nucleotide sequence ID" value="NZ_RZNJ01000001.1"/>
</dbReference>
<proteinExistence type="inferred from homology"/>
<feature type="transmembrane region" description="Helical" evidence="7">
    <location>
        <begin position="276"/>
        <end position="297"/>
    </location>
</feature>
<dbReference type="PIRSF" id="PIRSF006066">
    <property type="entry name" value="HI0050"/>
    <property type="match status" value="1"/>
</dbReference>
<evidence type="ECO:0000259" key="8">
    <source>
        <dbReference type="Pfam" id="PF06808"/>
    </source>
</evidence>
<dbReference type="PANTHER" id="PTHR33362:SF2">
    <property type="entry name" value="TRAP TRANSPORTER LARGE PERMEASE PROTEIN"/>
    <property type="match status" value="1"/>
</dbReference>
<keyword evidence="3 7" id="KW-0997">Cell inner membrane</keyword>
<feature type="transmembrane region" description="Helical" evidence="7">
    <location>
        <begin position="45"/>
        <end position="67"/>
    </location>
</feature>
<dbReference type="PANTHER" id="PTHR33362">
    <property type="entry name" value="SIALIC ACID TRAP TRANSPORTER PERMEASE PROTEIN SIAT-RELATED"/>
    <property type="match status" value="1"/>
</dbReference>
<dbReference type="InterPro" id="IPR010656">
    <property type="entry name" value="DctM"/>
</dbReference>
<dbReference type="AlphaFoldDB" id="A0A433XL30"/>
<comment type="subcellular location">
    <subcellularLocation>
        <location evidence="1 7">Cell inner membrane</location>
        <topology evidence="1 7">Multi-pass membrane protein</topology>
    </subcellularLocation>
</comment>
<comment type="caution">
    <text evidence="9">The sequence shown here is derived from an EMBL/GenBank/DDBJ whole genome shotgun (WGS) entry which is preliminary data.</text>
</comment>
<evidence type="ECO:0000313" key="9">
    <source>
        <dbReference type="EMBL" id="RUT34761.1"/>
    </source>
</evidence>
<evidence type="ECO:0000256" key="1">
    <source>
        <dbReference type="ARBA" id="ARBA00004429"/>
    </source>
</evidence>
<feature type="transmembrane region" description="Helical" evidence="7">
    <location>
        <begin position="220"/>
        <end position="240"/>
    </location>
</feature>
<feature type="transmembrane region" description="Helical" evidence="7">
    <location>
        <begin position="246"/>
        <end position="264"/>
    </location>
</feature>
<feature type="transmembrane region" description="Helical" evidence="7">
    <location>
        <begin position="362"/>
        <end position="384"/>
    </location>
</feature>
<accession>A0A433XL30</accession>
<dbReference type="InterPro" id="IPR004681">
    <property type="entry name" value="TRAP_DctM"/>
</dbReference>
<dbReference type="GO" id="GO:0022857">
    <property type="term" value="F:transmembrane transporter activity"/>
    <property type="evidence" value="ECO:0007669"/>
    <property type="project" value="UniProtKB-UniRule"/>
</dbReference>
<feature type="transmembrane region" description="Helical" evidence="7">
    <location>
        <begin position="137"/>
        <end position="159"/>
    </location>
</feature>
<evidence type="ECO:0000256" key="6">
    <source>
        <dbReference type="ARBA" id="ARBA00023136"/>
    </source>
</evidence>
<comment type="function">
    <text evidence="7">Part of the tripartite ATP-independent periplasmic (TRAP) transport system.</text>
</comment>
<evidence type="ECO:0000256" key="3">
    <source>
        <dbReference type="ARBA" id="ARBA00022519"/>
    </source>
</evidence>
<evidence type="ECO:0000256" key="2">
    <source>
        <dbReference type="ARBA" id="ARBA00022475"/>
    </source>
</evidence>
<organism evidence="9 10">
    <name type="scientific">Arsenicitalea aurantiaca</name>
    <dbReference type="NCBI Taxonomy" id="1783274"/>
    <lineage>
        <taxon>Bacteria</taxon>
        <taxon>Pseudomonadati</taxon>
        <taxon>Pseudomonadota</taxon>
        <taxon>Alphaproteobacteria</taxon>
        <taxon>Hyphomicrobiales</taxon>
        <taxon>Devosiaceae</taxon>
        <taxon>Arsenicitalea</taxon>
    </lineage>
</organism>
<evidence type="ECO:0000256" key="7">
    <source>
        <dbReference type="RuleBase" id="RU369079"/>
    </source>
</evidence>